<feature type="compositionally biased region" description="Acidic residues" evidence="5">
    <location>
        <begin position="638"/>
        <end position="656"/>
    </location>
</feature>
<evidence type="ECO:0000256" key="4">
    <source>
        <dbReference type="ARBA" id="ARBA00023242"/>
    </source>
</evidence>
<dbReference type="PANTHER" id="PTHR13230">
    <property type="entry name" value="GENERAL TRANSCRIPTION FACTOR IIIC, POLYPEPTIDE 5"/>
    <property type="match status" value="1"/>
</dbReference>
<feature type="domain" description="Transcription factor IIIC subunit Tfc1/Sfc1 triple barrel" evidence="7">
    <location>
        <begin position="31"/>
        <end position="198"/>
    </location>
</feature>
<dbReference type="InterPro" id="IPR040454">
    <property type="entry name" value="TF_IIIC_Tfc1/Sfc1"/>
</dbReference>
<evidence type="ECO:0000256" key="3">
    <source>
        <dbReference type="ARBA" id="ARBA00023163"/>
    </source>
</evidence>
<dbReference type="PANTHER" id="PTHR13230:SF5">
    <property type="entry name" value="GENERAL TRANSCRIPTION FACTOR 3C POLYPEPTIDE 5"/>
    <property type="match status" value="1"/>
</dbReference>
<dbReference type="AlphaFoldDB" id="A0A420HGS3"/>
<comment type="caution">
    <text evidence="8">The sequence shown here is derived from an EMBL/GenBank/DDBJ whole genome shotgun (WGS) entry which is preliminary data.</text>
</comment>
<gene>
    <name evidence="8" type="ORF">OnM2_080053</name>
</gene>
<evidence type="ECO:0000259" key="7">
    <source>
        <dbReference type="Pfam" id="PF17682"/>
    </source>
</evidence>
<feature type="compositionally biased region" description="Low complexity" evidence="5">
    <location>
        <begin position="125"/>
        <end position="151"/>
    </location>
</feature>
<feature type="region of interest" description="Disordered" evidence="5">
    <location>
        <begin position="101"/>
        <end position="161"/>
    </location>
</feature>
<feature type="compositionally biased region" description="Low complexity" evidence="5">
    <location>
        <begin position="594"/>
        <end position="605"/>
    </location>
</feature>
<evidence type="ECO:0000313" key="9">
    <source>
        <dbReference type="Proteomes" id="UP000286134"/>
    </source>
</evidence>
<dbReference type="GO" id="GO:0000127">
    <property type="term" value="C:transcription factor TFIIIC complex"/>
    <property type="evidence" value="ECO:0007669"/>
    <property type="project" value="InterPro"/>
</dbReference>
<protein>
    <submittedName>
        <fullName evidence="8">General transcription factor 3C polypeptide 5</fullName>
    </submittedName>
</protein>
<feature type="region of interest" description="Disordered" evidence="5">
    <location>
        <begin position="546"/>
        <end position="698"/>
    </location>
</feature>
<keyword evidence="3" id="KW-0804">Transcription</keyword>
<dbReference type="STRING" id="212602.A0A420HGS3"/>
<dbReference type="Proteomes" id="UP000286134">
    <property type="component" value="Unassembled WGS sequence"/>
</dbReference>
<keyword evidence="4" id="KW-0539">Nucleus</keyword>
<feature type="domain" description="Transcription factor IIIC subunit 5 HTH" evidence="6">
    <location>
        <begin position="237"/>
        <end position="383"/>
    </location>
</feature>
<dbReference type="GO" id="GO:0001003">
    <property type="term" value="F:RNA polymerase III type 2 promoter sequence-specific DNA binding"/>
    <property type="evidence" value="ECO:0007669"/>
    <property type="project" value="TreeGrafter"/>
</dbReference>
<feature type="compositionally biased region" description="Acidic residues" evidence="5">
    <location>
        <begin position="674"/>
        <end position="698"/>
    </location>
</feature>
<dbReference type="GO" id="GO:0006384">
    <property type="term" value="P:transcription initiation at RNA polymerase III promoter"/>
    <property type="evidence" value="ECO:0007669"/>
    <property type="project" value="InterPro"/>
</dbReference>
<dbReference type="InterPro" id="IPR019136">
    <property type="entry name" value="TF_IIIC_su-5_HTH"/>
</dbReference>
<feature type="compositionally biased region" description="Polar residues" evidence="5">
    <location>
        <begin position="606"/>
        <end position="617"/>
    </location>
</feature>
<dbReference type="InterPro" id="IPR041499">
    <property type="entry name" value="Tfc1/Sfc1_N"/>
</dbReference>
<reference evidence="8 9" key="1">
    <citation type="journal article" date="2018" name="BMC Genomics">
        <title>Comparative genome analyses reveal sequence features reflecting distinct modes of host-adaptation between dicot and monocot powdery mildew.</title>
        <authorList>
            <person name="Wu Y."/>
            <person name="Ma X."/>
            <person name="Pan Z."/>
            <person name="Kale S.D."/>
            <person name="Song Y."/>
            <person name="King H."/>
            <person name="Zhang Q."/>
            <person name="Presley C."/>
            <person name="Deng X."/>
            <person name="Wei C.I."/>
            <person name="Xiao S."/>
        </authorList>
    </citation>
    <scope>NUCLEOTIDE SEQUENCE [LARGE SCALE GENOMIC DNA]</scope>
    <source>
        <strain evidence="8">UMSG2</strain>
    </source>
</reference>
<dbReference type="Gene3D" id="3.30.200.160">
    <property type="entry name" value="TFIIIC, subcomplex tauA, subunit Sfc1, barrel domain"/>
    <property type="match status" value="1"/>
</dbReference>
<dbReference type="Pfam" id="PF17682">
    <property type="entry name" value="Tau95_N"/>
    <property type="match status" value="1"/>
</dbReference>
<feature type="compositionally biased region" description="Polar residues" evidence="5">
    <location>
        <begin position="557"/>
        <end position="569"/>
    </location>
</feature>
<evidence type="ECO:0000256" key="2">
    <source>
        <dbReference type="ARBA" id="ARBA00023125"/>
    </source>
</evidence>
<comment type="subcellular location">
    <subcellularLocation>
        <location evidence="1">Nucleus</location>
    </subcellularLocation>
</comment>
<evidence type="ECO:0000256" key="1">
    <source>
        <dbReference type="ARBA" id="ARBA00004123"/>
    </source>
</evidence>
<sequence length="698" mass="80194">MDEEVDITTTNTTTSVTTANSYEIPPLRKIVAVEHPMIIKNLDNGIKTFGTNHPFERVINSEDPEDCVPLYLRYEDKMCVPILSRNTATNNILLKITVPKRTGRKRKRGSQDPFLDQDSFPDDASTSATDNANPNTTTTTTTTTTTFDTPNLRSQGRLDKPLELKSKLKDNVGRYTIEPVGQIRQTHRFRCLTDFHFSVANTRFYSHLRDTALTGEVENLRKFTFNFSKGVVKNDEIVPPPTLTSHPLPFNWQWHQNGNIFEEKIGDKNILVNRSKPRKTDVPYLAHDVDEIPNGPPFELQDDPGVEELVKELHIVLDERPIWTRRSLTNRLRDSSYLFLLRAAIQFVAYQFKGGPFRDAIIKYGIDPRKDPKYRKYQTFFFKLLDEEERGEGMGWHDPRTAFNQEVPIKEKVPSHIFDGKNLTLDGKVWQACDIRDSMLRSLIENSPYREVFDEKDDGWFCNGAIAKIKSIMKIKLEAIRTQKRLLDEDFTSALSIPDIIPDKLSREIRPALPDIRLTTEQMEAQRKRGKLQVVTSIGVRRRDIMGRIKRTRGWGHQTSRSESNNNTNKKGRTIPKDNEFVSSSTNKRPATRAASEISSLSASLKRNQSEQPISSPNNRKKRRKRNLDANSTWGTNDLDETYFDSQDEMDLEDDDNRGFNFEEADSSEHDEFPEIPSDVEIDGDEEVEEDAFAEDDI</sequence>
<dbReference type="OrthoDB" id="5598268at2759"/>
<dbReference type="InterPro" id="IPR042536">
    <property type="entry name" value="TFIIIC_tauA_Sfc1"/>
</dbReference>
<evidence type="ECO:0000259" key="6">
    <source>
        <dbReference type="Pfam" id="PF09734"/>
    </source>
</evidence>
<keyword evidence="2" id="KW-0238">DNA-binding</keyword>
<organism evidence="8 9">
    <name type="scientific">Erysiphe neolycopersici</name>
    <dbReference type="NCBI Taxonomy" id="212602"/>
    <lineage>
        <taxon>Eukaryota</taxon>
        <taxon>Fungi</taxon>
        <taxon>Dikarya</taxon>
        <taxon>Ascomycota</taxon>
        <taxon>Pezizomycotina</taxon>
        <taxon>Leotiomycetes</taxon>
        <taxon>Erysiphales</taxon>
        <taxon>Erysiphaceae</taxon>
        <taxon>Erysiphe</taxon>
    </lineage>
</organism>
<dbReference type="Pfam" id="PF09734">
    <property type="entry name" value="Tau95"/>
    <property type="match status" value="1"/>
</dbReference>
<dbReference type="GO" id="GO:0001002">
    <property type="term" value="F:RNA polymerase III type 1 promoter sequence-specific DNA binding"/>
    <property type="evidence" value="ECO:0007669"/>
    <property type="project" value="TreeGrafter"/>
</dbReference>
<evidence type="ECO:0000313" key="8">
    <source>
        <dbReference type="EMBL" id="RKF56549.1"/>
    </source>
</evidence>
<evidence type="ECO:0000256" key="5">
    <source>
        <dbReference type="SAM" id="MobiDB-lite"/>
    </source>
</evidence>
<keyword evidence="9" id="KW-1185">Reference proteome</keyword>
<dbReference type="GO" id="GO:0005634">
    <property type="term" value="C:nucleus"/>
    <property type="evidence" value="ECO:0007669"/>
    <property type="project" value="UniProtKB-SubCell"/>
</dbReference>
<dbReference type="EMBL" id="MCFK01008069">
    <property type="protein sequence ID" value="RKF56549.1"/>
    <property type="molecule type" value="Genomic_DNA"/>
</dbReference>
<proteinExistence type="predicted"/>
<name>A0A420HGS3_9PEZI</name>
<accession>A0A420HGS3</accession>